<dbReference type="Proteomes" id="UP001551189">
    <property type="component" value="Unassembled WGS sequence"/>
</dbReference>
<evidence type="ECO:0000313" key="3">
    <source>
        <dbReference type="Proteomes" id="UP001551189"/>
    </source>
</evidence>
<dbReference type="CDD" id="cd10547">
    <property type="entry name" value="cupin_BacB_C"/>
    <property type="match status" value="1"/>
</dbReference>
<dbReference type="InterPro" id="IPR011051">
    <property type="entry name" value="RmlC_Cupin_sf"/>
</dbReference>
<accession>A0ABV3ATF9</accession>
<dbReference type="PANTHER" id="PTHR40112:SF1">
    <property type="entry name" value="H2HPP ISOMERASE"/>
    <property type="match status" value="1"/>
</dbReference>
<gene>
    <name evidence="2" type="ORF">ABZ931_04130</name>
</gene>
<comment type="caution">
    <text evidence="2">The sequence shown here is derived from an EMBL/GenBank/DDBJ whole genome shotgun (WGS) entry which is preliminary data.</text>
</comment>
<organism evidence="2 3">
    <name type="scientific">Streptomyces neyagawaensis</name>
    <dbReference type="NCBI Taxonomy" id="42238"/>
    <lineage>
        <taxon>Bacteria</taxon>
        <taxon>Bacillati</taxon>
        <taxon>Actinomycetota</taxon>
        <taxon>Actinomycetes</taxon>
        <taxon>Kitasatosporales</taxon>
        <taxon>Streptomycetaceae</taxon>
        <taxon>Streptomyces</taxon>
    </lineage>
</organism>
<keyword evidence="3" id="KW-1185">Reference proteome</keyword>
<dbReference type="InterPro" id="IPR014710">
    <property type="entry name" value="RmlC-like_jellyroll"/>
</dbReference>
<dbReference type="RefSeq" id="WP_359690667.1">
    <property type="nucleotide sequence ID" value="NZ_JBEYXT010000010.1"/>
</dbReference>
<dbReference type="InterPro" id="IPR052535">
    <property type="entry name" value="Bacilysin_H2HPP_isomerase"/>
</dbReference>
<dbReference type="EMBL" id="JBEYXT010000010">
    <property type="protein sequence ID" value="MEU6800196.1"/>
    <property type="molecule type" value="Genomic_DNA"/>
</dbReference>
<reference evidence="2 3" key="1">
    <citation type="submission" date="2024-06" db="EMBL/GenBank/DDBJ databases">
        <title>The Natural Products Discovery Center: Release of the First 8490 Sequenced Strains for Exploring Actinobacteria Biosynthetic Diversity.</title>
        <authorList>
            <person name="Kalkreuter E."/>
            <person name="Kautsar S.A."/>
            <person name="Yang D."/>
            <person name="Bader C.D."/>
            <person name="Teijaro C.N."/>
            <person name="Fluegel L."/>
            <person name="Davis C.M."/>
            <person name="Simpson J.R."/>
            <person name="Lauterbach L."/>
            <person name="Steele A.D."/>
            <person name="Gui C."/>
            <person name="Meng S."/>
            <person name="Li G."/>
            <person name="Viehrig K."/>
            <person name="Ye F."/>
            <person name="Su P."/>
            <person name="Kiefer A.F."/>
            <person name="Nichols A."/>
            <person name="Cepeda A.J."/>
            <person name="Yan W."/>
            <person name="Fan B."/>
            <person name="Jiang Y."/>
            <person name="Adhikari A."/>
            <person name="Zheng C.-J."/>
            <person name="Schuster L."/>
            <person name="Cowan T.M."/>
            <person name="Smanski M.J."/>
            <person name="Chevrette M.G."/>
            <person name="De Carvalho L.P.S."/>
            <person name="Shen B."/>
        </authorList>
    </citation>
    <scope>NUCLEOTIDE SEQUENCE [LARGE SCALE GENOMIC DNA]</scope>
    <source>
        <strain evidence="2 3">NPDC046851</strain>
    </source>
</reference>
<dbReference type="SUPFAM" id="SSF51182">
    <property type="entry name" value="RmlC-like cupins"/>
    <property type="match status" value="1"/>
</dbReference>
<feature type="domain" description="Cupin type-2" evidence="1">
    <location>
        <begin position="147"/>
        <end position="215"/>
    </location>
</feature>
<dbReference type="Gene3D" id="2.60.120.10">
    <property type="entry name" value="Jelly Rolls"/>
    <property type="match status" value="2"/>
</dbReference>
<dbReference type="PANTHER" id="PTHR40112">
    <property type="entry name" value="H2HPP ISOMERASE"/>
    <property type="match status" value="1"/>
</dbReference>
<proteinExistence type="predicted"/>
<name>A0ABV3ATF9_9ACTN</name>
<sequence length="233" mass="25480">MTTGVRETPFFPAADALLHENGVRSDSYRRDDTEVRLSYLAPGAVLDEAATAWARVGIVVRGELAVTVEGVTKSMTAEHDVFVAPPGACLSVTNTSAEETVLLEIKRDKPGESYPAPSGYFLEPLESRKFVGMDVTFFLADWIELMLANIPAGGEMPYHKHSHEQIGTCLEGRYEMTVEGSRHELLFGGTYFCASQEGHGAANPHTAVARSLNIFIPPRYHRVPKPASGQEDE</sequence>
<dbReference type="InterPro" id="IPR013096">
    <property type="entry name" value="Cupin_2"/>
</dbReference>
<protein>
    <submittedName>
        <fullName evidence="2">Cupin domain-containing protein</fullName>
    </submittedName>
</protein>
<evidence type="ECO:0000259" key="1">
    <source>
        <dbReference type="Pfam" id="PF07883"/>
    </source>
</evidence>
<dbReference type="Pfam" id="PF07883">
    <property type="entry name" value="Cupin_2"/>
    <property type="match status" value="1"/>
</dbReference>
<evidence type="ECO:0000313" key="2">
    <source>
        <dbReference type="EMBL" id="MEU6800196.1"/>
    </source>
</evidence>